<keyword evidence="4" id="KW-0732">Signal</keyword>
<dbReference type="Pfam" id="PF07495">
    <property type="entry name" value="Y_Y_Y"/>
    <property type="match status" value="1"/>
</dbReference>
<sequence>MRFHRFLLLLVLLAASSASGQHTIGLPDILNYTKDGYKAGTQSWDIRQDARGVLYFANNEGLLTFDGHYWKTYPLPNRTIVRSVAIGRDGRIYVGGQDEFGYFAPGPNGALRYHSMKALLPARDRSFADVWDIVFHEKQLFFRTSQRLFQFNGDQVTVTYGADWRYLDTCGGALIAQDNERGLLRFRNGLWEPVVRPGSLPRNFLVTAILPWSRDSMLLTTFRQGSFFLSGDRLLPFETPALREIAGKLIYTATVADPDHFLLATTLDGAYIVDRRGIVTQRFTRSEGLQNNNILSVFFDREKNLWLALDNGIDFVAYDSPVRHIYTSPQNEGSGYTSLLYRDHLYIGTSNGLYTVPLEGGGDLSYRQGTFSPVPGTRGQVWNLSEVNGRLLMGHHEGAFGVEPGGAKPIDNSFGYWAFLPYGNVLPAGLMVTGNYYGVRLFHSSANGIGKEAATAPFESSRFITVDNNDGTIWVAHPYKGIYKVRFDGSLKPSIRRYATGDGLFTINNNYIFKVRNRIVATTEGGIYEYDAPSDRFLPSKYFKGIFDHANIRLMREDSEGNIWFVHDKQVGVIDFSADKPRILYIPELTNKLVNGFEHIYPINPQNILIGAEKGFVHINFEKYKRPGALLQVQIRDVRAIGPSDSLLFGGYTNGATPRAEVANAFNTLHFAFSATAYGLQKNVEYSYYLKGYDKAWSEWSGKVEKEYPYLPAGTYTFQVRARTTLGTASEMSTFTFTVLPPWYRSGWAYAVYAALLVAGGLWLVRWQRRKFARQQQRHEEEQRRLLYLHQLELEKTEKEIMRLNNEKLEAEIEHKNTELASSAMHLVQKGELIGRLREELTRIKKKIDTDVADAEFRKIIRILNEEDKVNEDWDHFAHHFDKVHGNFLTALKKQYPTLTPNELKLSAYLRMNLSSKEVAQLMNISVRGVEISRYRLRKKLQLPTETNLFEFLIAVHPN</sequence>
<accession>A0ABP8GJI5</accession>
<evidence type="ECO:0000256" key="3">
    <source>
        <dbReference type="SAM" id="Phobius"/>
    </source>
</evidence>
<protein>
    <submittedName>
        <fullName evidence="6">Triple tyrosine motif-containing protein</fullName>
    </submittedName>
</protein>
<evidence type="ECO:0000313" key="6">
    <source>
        <dbReference type="EMBL" id="GAA4325536.1"/>
    </source>
</evidence>
<reference evidence="7" key="1">
    <citation type="journal article" date="2019" name="Int. J. Syst. Evol. Microbiol.">
        <title>The Global Catalogue of Microorganisms (GCM) 10K type strain sequencing project: providing services to taxonomists for standard genome sequencing and annotation.</title>
        <authorList>
            <consortium name="The Broad Institute Genomics Platform"/>
            <consortium name="The Broad Institute Genome Sequencing Center for Infectious Disease"/>
            <person name="Wu L."/>
            <person name="Ma J."/>
        </authorList>
    </citation>
    <scope>NUCLEOTIDE SEQUENCE [LARGE SCALE GENOMIC DNA]</scope>
    <source>
        <strain evidence="7">JCM 17919</strain>
    </source>
</reference>
<evidence type="ECO:0000256" key="1">
    <source>
        <dbReference type="ARBA" id="ARBA00022553"/>
    </source>
</evidence>
<dbReference type="PANTHER" id="PTHR43547">
    <property type="entry name" value="TWO-COMPONENT HISTIDINE KINASE"/>
    <property type="match status" value="1"/>
</dbReference>
<comment type="caution">
    <text evidence="6">The sequence shown here is derived from an EMBL/GenBank/DDBJ whole genome shotgun (WGS) entry which is preliminary data.</text>
</comment>
<feature type="domain" description="HTH luxR-type" evidence="5">
    <location>
        <begin position="896"/>
        <end position="953"/>
    </location>
</feature>
<feature type="signal peptide" evidence="4">
    <location>
        <begin position="1"/>
        <end position="20"/>
    </location>
</feature>
<keyword evidence="3" id="KW-1133">Transmembrane helix</keyword>
<dbReference type="SUPFAM" id="SSF63829">
    <property type="entry name" value="Calcium-dependent phosphotriesterase"/>
    <property type="match status" value="3"/>
</dbReference>
<feature type="chain" id="PRO_5047162156" evidence="4">
    <location>
        <begin position="21"/>
        <end position="959"/>
    </location>
</feature>
<feature type="transmembrane region" description="Helical" evidence="3">
    <location>
        <begin position="747"/>
        <end position="765"/>
    </location>
</feature>
<dbReference type="InterPro" id="IPR015943">
    <property type="entry name" value="WD40/YVTN_repeat-like_dom_sf"/>
</dbReference>
<keyword evidence="1" id="KW-0597">Phosphoprotein</keyword>
<dbReference type="Gene3D" id="2.130.10.10">
    <property type="entry name" value="YVTN repeat-like/Quinoprotein amine dehydrogenase"/>
    <property type="match status" value="2"/>
</dbReference>
<keyword evidence="7" id="KW-1185">Reference proteome</keyword>
<dbReference type="Gene3D" id="2.60.40.10">
    <property type="entry name" value="Immunoglobulins"/>
    <property type="match status" value="1"/>
</dbReference>
<gene>
    <name evidence="6" type="ORF">GCM10023184_13560</name>
</gene>
<dbReference type="InterPro" id="IPR016032">
    <property type="entry name" value="Sig_transdc_resp-reg_C-effctor"/>
</dbReference>
<feature type="coiled-coil region" evidence="2">
    <location>
        <begin position="787"/>
        <end position="821"/>
    </location>
</feature>
<dbReference type="InterPro" id="IPR011123">
    <property type="entry name" value="Y_Y_Y"/>
</dbReference>
<dbReference type="InterPro" id="IPR000792">
    <property type="entry name" value="Tscrpt_reg_LuxR_C"/>
</dbReference>
<dbReference type="SMART" id="SM00421">
    <property type="entry name" value="HTH_LUXR"/>
    <property type="match status" value="1"/>
</dbReference>
<keyword evidence="2" id="KW-0175">Coiled coil</keyword>
<keyword evidence="3" id="KW-0472">Membrane</keyword>
<proteinExistence type="predicted"/>
<evidence type="ECO:0000259" key="5">
    <source>
        <dbReference type="SMART" id="SM00421"/>
    </source>
</evidence>
<dbReference type="EMBL" id="BAABGY010000006">
    <property type="protein sequence ID" value="GAA4325536.1"/>
    <property type="molecule type" value="Genomic_DNA"/>
</dbReference>
<evidence type="ECO:0000313" key="7">
    <source>
        <dbReference type="Proteomes" id="UP001501725"/>
    </source>
</evidence>
<evidence type="ECO:0000256" key="4">
    <source>
        <dbReference type="SAM" id="SignalP"/>
    </source>
</evidence>
<evidence type="ECO:0000256" key="2">
    <source>
        <dbReference type="SAM" id="Coils"/>
    </source>
</evidence>
<dbReference type="Proteomes" id="UP001501725">
    <property type="component" value="Unassembled WGS sequence"/>
</dbReference>
<dbReference type="PANTHER" id="PTHR43547:SF2">
    <property type="entry name" value="HYBRID SIGNAL TRANSDUCTION HISTIDINE KINASE C"/>
    <property type="match status" value="1"/>
</dbReference>
<dbReference type="RefSeq" id="WP_345254512.1">
    <property type="nucleotide sequence ID" value="NZ_BAABGY010000006.1"/>
</dbReference>
<dbReference type="SUPFAM" id="SSF46894">
    <property type="entry name" value="C-terminal effector domain of the bipartite response regulators"/>
    <property type="match status" value="1"/>
</dbReference>
<dbReference type="InterPro" id="IPR013783">
    <property type="entry name" value="Ig-like_fold"/>
</dbReference>
<dbReference type="Gene3D" id="1.10.10.10">
    <property type="entry name" value="Winged helix-like DNA-binding domain superfamily/Winged helix DNA-binding domain"/>
    <property type="match status" value="1"/>
</dbReference>
<name>A0ABP8GJI5_9BACT</name>
<keyword evidence="3" id="KW-0812">Transmembrane</keyword>
<organism evidence="6 7">
    <name type="scientific">Flaviaesturariibacter amylovorans</name>
    <dbReference type="NCBI Taxonomy" id="1084520"/>
    <lineage>
        <taxon>Bacteria</taxon>
        <taxon>Pseudomonadati</taxon>
        <taxon>Bacteroidota</taxon>
        <taxon>Chitinophagia</taxon>
        <taxon>Chitinophagales</taxon>
        <taxon>Chitinophagaceae</taxon>
        <taxon>Flaviaestuariibacter</taxon>
    </lineage>
</organism>
<dbReference type="InterPro" id="IPR036388">
    <property type="entry name" value="WH-like_DNA-bd_sf"/>
</dbReference>